<evidence type="ECO:0000313" key="1">
    <source>
        <dbReference type="EMBL" id="PWA77395.1"/>
    </source>
</evidence>
<organism evidence="1 2">
    <name type="scientific">Artemisia annua</name>
    <name type="common">Sweet wormwood</name>
    <dbReference type="NCBI Taxonomy" id="35608"/>
    <lineage>
        <taxon>Eukaryota</taxon>
        <taxon>Viridiplantae</taxon>
        <taxon>Streptophyta</taxon>
        <taxon>Embryophyta</taxon>
        <taxon>Tracheophyta</taxon>
        <taxon>Spermatophyta</taxon>
        <taxon>Magnoliopsida</taxon>
        <taxon>eudicotyledons</taxon>
        <taxon>Gunneridae</taxon>
        <taxon>Pentapetalae</taxon>
        <taxon>asterids</taxon>
        <taxon>campanulids</taxon>
        <taxon>Asterales</taxon>
        <taxon>Asteraceae</taxon>
        <taxon>Asteroideae</taxon>
        <taxon>Anthemideae</taxon>
        <taxon>Artemisiinae</taxon>
        <taxon>Artemisia</taxon>
    </lineage>
</organism>
<proteinExistence type="predicted"/>
<comment type="caution">
    <text evidence="1">The sequence shown here is derived from an EMBL/GenBank/DDBJ whole genome shotgun (WGS) entry which is preliminary data.</text>
</comment>
<dbReference type="STRING" id="35608.A0A2U1NV49"/>
<dbReference type="OrthoDB" id="9977870at2759"/>
<dbReference type="SUPFAM" id="SSF57850">
    <property type="entry name" value="RING/U-box"/>
    <property type="match status" value="1"/>
</dbReference>
<dbReference type="GO" id="GO:0004842">
    <property type="term" value="F:ubiquitin-protein transferase activity"/>
    <property type="evidence" value="ECO:0007669"/>
    <property type="project" value="InterPro"/>
</dbReference>
<protein>
    <submittedName>
        <fullName evidence="1">IBR domain-containing protein</fullName>
    </submittedName>
</protein>
<evidence type="ECO:0000313" key="2">
    <source>
        <dbReference type="Proteomes" id="UP000245207"/>
    </source>
</evidence>
<dbReference type="AlphaFoldDB" id="A0A2U1NV49"/>
<sequence>MAVWHKNMDCAKYKRQNPNPLVQESKLKNLAAKNLWRQCIKCKHMIELATGSFHMTCSYLVISLYVYKLNLFYNLENVANFSGVDMNFVTHVELSGRTRRQHAVVLFGTRNTLWIEESDDDDDFGVEHEVGLFHVYAESCDDDLF</sequence>
<dbReference type="Proteomes" id="UP000245207">
    <property type="component" value="Unassembled WGS sequence"/>
</dbReference>
<gene>
    <name evidence="1" type="ORF">CTI12_AA224690</name>
</gene>
<accession>A0A2U1NV49</accession>
<name>A0A2U1NV49_ARTAN</name>
<dbReference type="InterPro" id="IPR031127">
    <property type="entry name" value="E3_UB_ligase_RBR"/>
</dbReference>
<dbReference type="EMBL" id="PKPP01002132">
    <property type="protein sequence ID" value="PWA77395.1"/>
    <property type="molecule type" value="Genomic_DNA"/>
</dbReference>
<keyword evidence="2" id="KW-1185">Reference proteome</keyword>
<dbReference type="PANTHER" id="PTHR11685">
    <property type="entry name" value="RBR FAMILY RING FINGER AND IBR DOMAIN-CONTAINING"/>
    <property type="match status" value="1"/>
</dbReference>
<reference evidence="1 2" key="1">
    <citation type="journal article" date="2018" name="Mol. Plant">
        <title>The genome of Artemisia annua provides insight into the evolution of Asteraceae family and artemisinin biosynthesis.</title>
        <authorList>
            <person name="Shen Q."/>
            <person name="Zhang L."/>
            <person name="Liao Z."/>
            <person name="Wang S."/>
            <person name="Yan T."/>
            <person name="Shi P."/>
            <person name="Liu M."/>
            <person name="Fu X."/>
            <person name="Pan Q."/>
            <person name="Wang Y."/>
            <person name="Lv Z."/>
            <person name="Lu X."/>
            <person name="Zhang F."/>
            <person name="Jiang W."/>
            <person name="Ma Y."/>
            <person name="Chen M."/>
            <person name="Hao X."/>
            <person name="Li L."/>
            <person name="Tang Y."/>
            <person name="Lv G."/>
            <person name="Zhou Y."/>
            <person name="Sun X."/>
            <person name="Brodelius P.E."/>
            <person name="Rose J.K.C."/>
            <person name="Tang K."/>
        </authorList>
    </citation>
    <scope>NUCLEOTIDE SEQUENCE [LARGE SCALE GENOMIC DNA]</scope>
    <source>
        <strain evidence="2">cv. Huhao1</strain>
        <tissue evidence="1">Leaf</tissue>
    </source>
</reference>
<dbReference type="GO" id="GO:0016567">
    <property type="term" value="P:protein ubiquitination"/>
    <property type="evidence" value="ECO:0007669"/>
    <property type="project" value="InterPro"/>
</dbReference>
<dbReference type="Gene3D" id="1.20.120.1750">
    <property type="match status" value="1"/>
</dbReference>